<proteinExistence type="predicted"/>
<sequence>MDVPVAIEQGFAVGDSVAIPEPFCQETNFTENDKTFNFSSIRVDNPVVLVVNKKKLVQVDWLLQLSWSLRRASESISDSFGQATSHKYSPVCWSNGN</sequence>
<feature type="domain" description="Tetratricopeptide repeat protein 5 OB fold" evidence="1">
    <location>
        <begin position="8"/>
        <end position="57"/>
    </location>
</feature>
<comment type="caution">
    <text evidence="2">The sequence shown here is derived from an EMBL/GenBank/DDBJ whole genome shotgun (WGS) entry which is preliminary data.</text>
</comment>
<dbReference type="Pfam" id="PF16669">
    <property type="entry name" value="TTC5_OB"/>
    <property type="match status" value="1"/>
</dbReference>
<dbReference type="Proteomes" id="UP001163046">
    <property type="component" value="Unassembled WGS sequence"/>
</dbReference>
<evidence type="ECO:0000313" key="2">
    <source>
        <dbReference type="EMBL" id="KAJ7373697.1"/>
    </source>
</evidence>
<reference evidence="2" key="1">
    <citation type="submission" date="2023-01" db="EMBL/GenBank/DDBJ databases">
        <title>Genome assembly of the deep-sea coral Lophelia pertusa.</title>
        <authorList>
            <person name="Herrera S."/>
            <person name="Cordes E."/>
        </authorList>
    </citation>
    <scope>NUCLEOTIDE SEQUENCE</scope>
    <source>
        <strain evidence="2">USNM1676648</strain>
        <tissue evidence="2">Polyp</tissue>
    </source>
</reference>
<dbReference type="AlphaFoldDB" id="A0A9W9Z221"/>
<protein>
    <submittedName>
        <fullName evidence="2">Tetratricopeptide repeat protein 5</fullName>
    </submittedName>
</protein>
<accession>A0A9W9Z221</accession>
<dbReference type="OrthoDB" id="423589at2759"/>
<dbReference type="InterPro" id="IPR038645">
    <property type="entry name" value="TTC5_OB_sf"/>
</dbReference>
<evidence type="ECO:0000259" key="1">
    <source>
        <dbReference type="Pfam" id="PF16669"/>
    </source>
</evidence>
<dbReference type="InterPro" id="IPR032076">
    <property type="entry name" value="TTC5_OB"/>
</dbReference>
<dbReference type="EMBL" id="MU826830">
    <property type="protein sequence ID" value="KAJ7373697.1"/>
    <property type="molecule type" value="Genomic_DNA"/>
</dbReference>
<gene>
    <name evidence="2" type="primary">TTC5_3</name>
    <name evidence="2" type="ORF">OS493_011306</name>
</gene>
<organism evidence="2 3">
    <name type="scientific">Desmophyllum pertusum</name>
    <dbReference type="NCBI Taxonomy" id="174260"/>
    <lineage>
        <taxon>Eukaryota</taxon>
        <taxon>Metazoa</taxon>
        <taxon>Cnidaria</taxon>
        <taxon>Anthozoa</taxon>
        <taxon>Hexacorallia</taxon>
        <taxon>Scleractinia</taxon>
        <taxon>Caryophylliina</taxon>
        <taxon>Caryophylliidae</taxon>
        <taxon>Desmophyllum</taxon>
    </lineage>
</organism>
<dbReference type="Gene3D" id="2.40.50.550">
    <property type="match status" value="1"/>
</dbReference>
<name>A0A9W9Z221_9CNID</name>
<keyword evidence="3" id="KW-1185">Reference proteome</keyword>
<evidence type="ECO:0000313" key="3">
    <source>
        <dbReference type="Proteomes" id="UP001163046"/>
    </source>
</evidence>